<organism evidence="3 4">
    <name type="scientific">Pisolithus tinctorius Marx 270</name>
    <dbReference type="NCBI Taxonomy" id="870435"/>
    <lineage>
        <taxon>Eukaryota</taxon>
        <taxon>Fungi</taxon>
        <taxon>Dikarya</taxon>
        <taxon>Basidiomycota</taxon>
        <taxon>Agaricomycotina</taxon>
        <taxon>Agaricomycetes</taxon>
        <taxon>Agaricomycetidae</taxon>
        <taxon>Boletales</taxon>
        <taxon>Sclerodermatineae</taxon>
        <taxon>Pisolithaceae</taxon>
        <taxon>Pisolithus</taxon>
    </lineage>
</organism>
<feature type="domain" description="DUF6570" evidence="2">
    <location>
        <begin position="186"/>
        <end position="264"/>
    </location>
</feature>
<accession>A0A0C3PFJ4</accession>
<proteinExistence type="predicted"/>
<reference evidence="3 4" key="1">
    <citation type="submission" date="2014-04" db="EMBL/GenBank/DDBJ databases">
        <authorList>
            <consortium name="DOE Joint Genome Institute"/>
            <person name="Kuo A."/>
            <person name="Kohler A."/>
            <person name="Costa M.D."/>
            <person name="Nagy L.G."/>
            <person name="Floudas D."/>
            <person name="Copeland A."/>
            <person name="Barry K.W."/>
            <person name="Cichocki N."/>
            <person name="Veneault-Fourrey C."/>
            <person name="LaButti K."/>
            <person name="Lindquist E.A."/>
            <person name="Lipzen A."/>
            <person name="Lundell T."/>
            <person name="Morin E."/>
            <person name="Murat C."/>
            <person name="Sun H."/>
            <person name="Tunlid A."/>
            <person name="Henrissat B."/>
            <person name="Grigoriev I.V."/>
            <person name="Hibbett D.S."/>
            <person name="Martin F."/>
            <person name="Nordberg H.P."/>
            <person name="Cantor M.N."/>
            <person name="Hua S.X."/>
        </authorList>
    </citation>
    <scope>NUCLEOTIDE SEQUENCE [LARGE SCALE GENOMIC DNA]</scope>
    <source>
        <strain evidence="3 4">Marx 270</strain>
    </source>
</reference>
<protein>
    <recommendedName>
        <fullName evidence="2">DUF6570 domain-containing protein</fullName>
    </recommendedName>
</protein>
<reference evidence="4" key="2">
    <citation type="submission" date="2015-01" db="EMBL/GenBank/DDBJ databases">
        <title>Evolutionary Origins and Diversification of the Mycorrhizal Mutualists.</title>
        <authorList>
            <consortium name="DOE Joint Genome Institute"/>
            <consortium name="Mycorrhizal Genomics Consortium"/>
            <person name="Kohler A."/>
            <person name="Kuo A."/>
            <person name="Nagy L.G."/>
            <person name="Floudas D."/>
            <person name="Copeland A."/>
            <person name="Barry K.W."/>
            <person name="Cichocki N."/>
            <person name="Veneault-Fourrey C."/>
            <person name="LaButti K."/>
            <person name="Lindquist E.A."/>
            <person name="Lipzen A."/>
            <person name="Lundell T."/>
            <person name="Morin E."/>
            <person name="Murat C."/>
            <person name="Riley R."/>
            <person name="Ohm R."/>
            <person name="Sun H."/>
            <person name="Tunlid A."/>
            <person name="Henrissat B."/>
            <person name="Grigoriev I.V."/>
            <person name="Hibbett D.S."/>
            <person name="Martin F."/>
        </authorList>
    </citation>
    <scope>NUCLEOTIDE SEQUENCE [LARGE SCALE GENOMIC DNA]</scope>
    <source>
        <strain evidence="4">Marx 270</strain>
    </source>
</reference>
<evidence type="ECO:0000259" key="2">
    <source>
        <dbReference type="Pfam" id="PF20209"/>
    </source>
</evidence>
<evidence type="ECO:0000313" key="3">
    <source>
        <dbReference type="EMBL" id="KIO06694.1"/>
    </source>
</evidence>
<feature type="compositionally biased region" description="Acidic residues" evidence="1">
    <location>
        <begin position="59"/>
        <end position="71"/>
    </location>
</feature>
<feature type="region of interest" description="Disordered" evidence="1">
    <location>
        <begin position="56"/>
        <end position="81"/>
    </location>
</feature>
<name>A0A0C3PFJ4_PISTI</name>
<dbReference type="EMBL" id="KN831962">
    <property type="protein sequence ID" value="KIO06694.1"/>
    <property type="molecule type" value="Genomic_DNA"/>
</dbReference>
<dbReference type="AlphaFoldDB" id="A0A0C3PFJ4"/>
<keyword evidence="4" id="KW-1185">Reference proteome</keyword>
<gene>
    <name evidence="3" type="ORF">M404DRAFT_24394</name>
</gene>
<evidence type="ECO:0000256" key="1">
    <source>
        <dbReference type="SAM" id="MobiDB-lite"/>
    </source>
</evidence>
<dbReference type="InterPro" id="IPR046700">
    <property type="entry name" value="DUF6570"/>
</dbReference>
<evidence type="ECO:0000313" key="4">
    <source>
        <dbReference type="Proteomes" id="UP000054217"/>
    </source>
</evidence>
<sequence length="272" mass="30424">MDYMGSLLEKVVNCTPQDQVEFLCKAALEKSSGIPGRSVLQKCRREDEMQPRWTVPCLDLDDGEEGEELQADENSRNDPSKYLALPTDTERKACYRKFYEATSSTALATGICGVCARECGAMDESLHRMALSDIPNSHRLVPKVLHPAHDIYNGQLLQPEAVEVNGPHTTTSVCQACLDELRKPSNKPPRYALANGLWIGRIPWQLQVLTFPEQLLIAHLYPRVFVFKLFPKHQGGTRQASGLQNAMRSNVSTYDMSMDGISAMLRGDLMPR</sequence>
<dbReference type="HOGENOM" id="CLU_1086498_0_0_1"/>
<dbReference type="Proteomes" id="UP000054217">
    <property type="component" value="Unassembled WGS sequence"/>
</dbReference>
<dbReference type="Pfam" id="PF20209">
    <property type="entry name" value="DUF6570"/>
    <property type="match status" value="1"/>
</dbReference>
<dbReference type="OrthoDB" id="2680590at2759"/>
<dbReference type="InParanoid" id="A0A0C3PFJ4"/>